<dbReference type="InterPro" id="IPR003961">
    <property type="entry name" value="FN3_dom"/>
</dbReference>
<dbReference type="PROSITE" id="PS50853">
    <property type="entry name" value="FN3"/>
    <property type="match status" value="6"/>
</dbReference>
<evidence type="ECO:0000256" key="7">
    <source>
        <dbReference type="ARBA" id="ARBA00023136"/>
    </source>
</evidence>
<dbReference type="InterPro" id="IPR003599">
    <property type="entry name" value="Ig_sub"/>
</dbReference>
<organism evidence="17">
    <name type="scientific">Nippostrongylus brasiliensis</name>
    <name type="common">Rat hookworm</name>
    <dbReference type="NCBI Taxonomy" id="27835"/>
    <lineage>
        <taxon>Eukaryota</taxon>
        <taxon>Metazoa</taxon>
        <taxon>Ecdysozoa</taxon>
        <taxon>Nematoda</taxon>
        <taxon>Chromadorea</taxon>
        <taxon>Rhabditida</taxon>
        <taxon>Rhabditina</taxon>
        <taxon>Rhabditomorpha</taxon>
        <taxon>Strongyloidea</taxon>
        <taxon>Heligmosomidae</taxon>
        <taxon>Nippostrongylus</taxon>
    </lineage>
</organism>
<keyword evidence="7" id="KW-0472">Membrane</keyword>
<name>A0A158R352_NIPBR</name>
<proteinExistence type="inferred from homology"/>
<evidence type="ECO:0000256" key="12">
    <source>
        <dbReference type="SAM" id="MobiDB-lite"/>
    </source>
</evidence>
<feature type="domain" description="Fibronectin type-III" evidence="14">
    <location>
        <begin position="518"/>
        <end position="632"/>
    </location>
</feature>
<dbReference type="FunFam" id="2.60.40.10:FF:000028">
    <property type="entry name" value="Neuronal cell adhesion molecule"/>
    <property type="match status" value="1"/>
</dbReference>
<evidence type="ECO:0000256" key="9">
    <source>
        <dbReference type="ARBA" id="ARBA00023180"/>
    </source>
</evidence>
<keyword evidence="2" id="KW-0812">Transmembrane</keyword>
<dbReference type="GO" id="GO:0016020">
    <property type="term" value="C:membrane"/>
    <property type="evidence" value="ECO:0007669"/>
    <property type="project" value="UniProtKB-SubCell"/>
</dbReference>
<dbReference type="GO" id="GO:0007156">
    <property type="term" value="P:homophilic cell adhesion via plasma membrane adhesion molecules"/>
    <property type="evidence" value="ECO:0007669"/>
    <property type="project" value="TreeGrafter"/>
</dbReference>
<evidence type="ECO:0000256" key="8">
    <source>
        <dbReference type="ARBA" id="ARBA00023157"/>
    </source>
</evidence>
<dbReference type="STRING" id="27835.A0A158R352"/>
<feature type="domain" description="Fibronectin type-III" evidence="14">
    <location>
        <begin position="637"/>
        <end position="732"/>
    </location>
</feature>
<accession>A0A158R352</accession>
<protein>
    <submittedName>
        <fullName evidence="17">Protein sidekick homolog (inferred by orthology to a C. elegans protein)</fullName>
    </submittedName>
</protein>
<dbReference type="InterPro" id="IPR036179">
    <property type="entry name" value="Ig-like_dom_sf"/>
</dbReference>
<feature type="domain" description="Fibronectin type-III" evidence="14">
    <location>
        <begin position="201"/>
        <end position="304"/>
    </location>
</feature>
<keyword evidence="5" id="KW-0130">Cell adhesion</keyword>
<dbReference type="Pfam" id="PF13927">
    <property type="entry name" value="Ig_3"/>
    <property type="match status" value="1"/>
</dbReference>
<dbReference type="FunFam" id="2.60.40.10:FF:000158">
    <property type="entry name" value="Sidekick cell adhesion molecule 2"/>
    <property type="match status" value="1"/>
</dbReference>
<comment type="similarity">
    <text evidence="11">Belongs to the sidekick family.</text>
</comment>
<dbReference type="PROSITE" id="PS50835">
    <property type="entry name" value="IG_LIKE"/>
    <property type="match status" value="1"/>
</dbReference>
<feature type="domain" description="Fibronectin type-III" evidence="14">
    <location>
        <begin position="822"/>
        <end position="916"/>
    </location>
</feature>
<dbReference type="SUPFAM" id="SSF49265">
    <property type="entry name" value="Fibronectin type III"/>
    <property type="match status" value="4"/>
</dbReference>
<dbReference type="GO" id="GO:0045202">
    <property type="term" value="C:synapse"/>
    <property type="evidence" value="ECO:0007669"/>
    <property type="project" value="TreeGrafter"/>
</dbReference>
<dbReference type="InterPro" id="IPR003598">
    <property type="entry name" value="Ig_sub2"/>
</dbReference>
<reference evidence="15 16" key="2">
    <citation type="submission" date="2018-11" db="EMBL/GenBank/DDBJ databases">
        <authorList>
            <consortium name="Pathogen Informatics"/>
        </authorList>
    </citation>
    <scope>NUCLEOTIDE SEQUENCE [LARGE SCALE GENOMIC DNA]</scope>
</reference>
<dbReference type="Pfam" id="PF00041">
    <property type="entry name" value="fn3"/>
    <property type="match status" value="6"/>
</dbReference>
<dbReference type="InterPro" id="IPR007110">
    <property type="entry name" value="Ig-like_dom"/>
</dbReference>
<evidence type="ECO:0000259" key="13">
    <source>
        <dbReference type="PROSITE" id="PS50835"/>
    </source>
</evidence>
<dbReference type="OMA" id="TEGHNGS"/>
<feature type="domain" description="Fibronectin type-III" evidence="14">
    <location>
        <begin position="410"/>
        <end position="509"/>
    </location>
</feature>
<dbReference type="PANTHER" id="PTHR13817:SF73">
    <property type="entry name" value="FIBRONECTIN TYPE-III DOMAIN-CONTAINING PROTEIN"/>
    <property type="match status" value="1"/>
</dbReference>
<evidence type="ECO:0000256" key="11">
    <source>
        <dbReference type="ARBA" id="ARBA00061621"/>
    </source>
</evidence>
<dbReference type="SUPFAM" id="SSF48726">
    <property type="entry name" value="Immunoglobulin"/>
    <property type="match status" value="2"/>
</dbReference>
<evidence type="ECO:0000256" key="5">
    <source>
        <dbReference type="ARBA" id="ARBA00022889"/>
    </source>
</evidence>
<dbReference type="Gene3D" id="2.60.40.10">
    <property type="entry name" value="Immunoglobulins"/>
    <property type="match status" value="8"/>
</dbReference>
<gene>
    <name evidence="15" type="ORF">NBR_LOCUS17532</name>
</gene>
<evidence type="ECO:0000256" key="4">
    <source>
        <dbReference type="ARBA" id="ARBA00022737"/>
    </source>
</evidence>
<dbReference type="InterPro" id="IPR036116">
    <property type="entry name" value="FN3_sf"/>
</dbReference>
<keyword evidence="16" id="KW-1185">Reference proteome</keyword>
<keyword evidence="8" id="KW-1015">Disulfide bond</keyword>
<evidence type="ECO:0000256" key="2">
    <source>
        <dbReference type="ARBA" id="ARBA00022692"/>
    </source>
</evidence>
<evidence type="ECO:0000259" key="14">
    <source>
        <dbReference type="PROSITE" id="PS50853"/>
    </source>
</evidence>
<keyword evidence="6" id="KW-1133">Transmembrane helix</keyword>
<keyword evidence="3" id="KW-0732">Signal</keyword>
<evidence type="ECO:0000256" key="10">
    <source>
        <dbReference type="ARBA" id="ARBA00023319"/>
    </source>
</evidence>
<dbReference type="Proteomes" id="UP000271162">
    <property type="component" value="Unassembled WGS sequence"/>
</dbReference>
<comment type="subcellular location">
    <subcellularLocation>
        <location evidence="1">Membrane</location>
        <topology evidence="1">Single-pass type I membrane protein</topology>
    </subcellularLocation>
</comment>
<dbReference type="SMART" id="SM00409">
    <property type="entry name" value="IG"/>
    <property type="match status" value="2"/>
</dbReference>
<dbReference type="WBParaSite" id="NBR_0001753101-mRNA-1">
    <property type="protein sequence ID" value="NBR_0001753101-mRNA-1"/>
    <property type="gene ID" value="NBR_0001753101"/>
</dbReference>
<dbReference type="InterPro" id="IPR050964">
    <property type="entry name" value="Striated_Muscle_Regulatory"/>
</dbReference>
<evidence type="ECO:0000313" key="17">
    <source>
        <dbReference type="WBParaSite" id="NBR_0001753101-mRNA-1"/>
    </source>
</evidence>
<keyword evidence="4" id="KW-0677">Repeat</keyword>
<dbReference type="PRINTS" id="PR00014">
    <property type="entry name" value="FNTYPEIII"/>
</dbReference>
<evidence type="ECO:0000256" key="1">
    <source>
        <dbReference type="ARBA" id="ARBA00004479"/>
    </source>
</evidence>
<feature type="domain" description="Ig-like" evidence="13">
    <location>
        <begin position="25"/>
        <end position="123"/>
    </location>
</feature>
<sequence length="968" mass="105542">PFRSDEEISSREDAISTDSGGFGAPVISIPPKDVSFAVGSATLNLSCVVSGPPATTVLWRFNAETNYVVGHSAADVDITADSTKYDVSPDGLVIHDLKKSDSGSYSCIAKNSFGMTSATARVTSTGSNLIEYGPTNQSVVIGTNIVIPCEVSADYQDNAHLMWFVNDEPVPATGNPNLRLSRDKKGGLLIQQVGPDKRPQMPTFVRAELINTTLPAKIRVSWVEGFDGNSPIIKHSVDMRTLGPTQLWSDWETVVDNVPTEECCSVLVDNLRPSVTAEFRVIASNRYGSGKPSLPSGNVTMPQQPPAAAPRNVAASARSSNSIIVQWQQPQEEQWSGDILGYIVRYRLAGYTLPWIEKNVTTKDARNTAIDQLITWREYEIQVAAYNHRGLGVFSKSIDVTTAEGVPTQAPKNVIANVLNSTAVEVTFTAPDQQRIPGVNLGYKVEFWKGTPQHGKLHRQVLVDPTSVDLKVLVNDLEKYGHYNLTVLCYTSPGDGPRNNPVLVVTEEDTPGPVSGLSIAEPNHVVKVMFDGAVVVWDIPEFSNGVDVMASTVKGDGPREETKFESGVPPELPGRPSSLTLADIRASAPKARSITVNGLRPYTRYQLRLIAENVRGRGAPSEPSIAFETKQTNPETPASRLFAEPLSSTSLSLSWTPLLANQWNGQPKGYLILYKEAEMDHWHEVRIPSLRASDFILHDLQPFTSYEVQLFAENMFGRSASSGASEAKTYEGVPSGAPRNVRADVDAKRAVVIRLEPEQEWLRADGTRTFSVAGIGKLSKSINGLRAYTSYFVFISACTIVGCGPENRVPTVVLTAEDVPEVPTGVAFSLISENEVRLKWTPPENPNGKIKAYIVSYWKSLDDRSTAIRAPLSSTLLFFTATGLEPNKQYTFAVQAENTVGVGPEAIVQVVTTSVRVPVHVPPVPTRNKTGKYVPDGIAIQWDDSGLEKDDEAPVRFVQVRKIIQITF</sequence>
<evidence type="ECO:0000313" key="16">
    <source>
        <dbReference type="Proteomes" id="UP000271162"/>
    </source>
</evidence>
<dbReference type="SMART" id="SM00408">
    <property type="entry name" value="IGc2"/>
    <property type="match status" value="1"/>
</dbReference>
<feature type="region of interest" description="Disordered" evidence="12">
    <location>
        <begin position="553"/>
        <end position="576"/>
    </location>
</feature>
<evidence type="ECO:0000256" key="3">
    <source>
        <dbReference type="ARBA" id="ARBA00022729"/>
    </source>
</evidence>
<dbReference type="AlphaFoldDB" id="A0A158R352"/>
<dbReference type="EMBL" id="UYSL01022816">
    <property type="protein sequence ID" value="VDL81189.1"/>
    <property type="molecule type" value="Genomic_DNA"/>
</dbReference>
<dbReference type="PANTHER" id="PTHR13817">
    <property type="entry name" value="TITIN"/>
    <property type="match status" value="1"/>
</dbReference>
<keyword evidence="9" id="KW-0325">Glycoprotein</keyword>
<evidence type="ECO:0000313" key="15">
    <source>
        <dbReference type="EMBL" id="VDL81189.1"/>
    </source>
</evidence>
<keyword evidence="10" id="KW-0393">Immunoglobulin domain</keyword>
<dbReference type="SMART" id="SM00060">
    <property type="entry name" value="FN3"/>
    <property type="match status" value="7"/>
</dbReference>
<feature type="domain" description="Fibronectin type-III" evidence="14">
    <location>
        <begin position="309"/>
        <end position="405"/>
    </location>
</feature>
<reference evidence="17" key="1">
    <citation type="submission" date="2016-04" db="UniProtKB">
        <authorList>
            <consortium name="WormBaseParasite"/>
        </authorList>
    </citation>
    <scope>IDENTIFICATION</scope>
</reference>
<dbReference type="GO" id="GO:0007416">
    <property type="term" value="P:synapse assembly"/>
    <property type="evidence" value="ECO:0007669"/>
    <property type="project" value="TreeGrafter"/>
</dbReference>
<dbReference type="InterPro" id="IPR013783">
    <property type="entry name" value="Ig-like_fold"/>
</dbReference>
<dbReference type="CDD" id="cd00063">
    <property type="entry name" value="FN3"/>
    <property type="match status" value="6"/>
</dbReference>
<evidence type="ECO:0000256" key="6">
    <source>
        <dbReference type="ARBA" id="ARBA00022989"/>
    </source>
</evidence>